<dbReference type="EMBL" id="FNDX01000011">
    <property type="protein sequence ID" value="SDJ07582.1"/>
    <property type="molecule type" value="Genomic_DNA"/>
</dbReference>
<dbReference type="RefSeq" id="WP_090714508.1">
    <property type="nucleotide sequence ID" value="NZ_CBCSKY010000009.1"/>
</dbReference>
<dbReference type="InterPro" id="IPR000182">
    <property type="entry name" value="GNAT_dom"/>
</dbReference>
<dbReference type="GO" id="GO:0016747">
    <property type="term" value="F:acyltransferase activity, transferring groups other than amino-acyl groups"/>
    <property type="evidence" value="ECO:0007669"/>
    <property type="project" value="InterPro"/>
</dbReference>
<dbReference type="Pfam" id="PF00583">
    <property type="entry name" value="Acetyltransf_1"/>
    <property type="match status" value="1"/>
</dbReference>
<protein>
    <submittedName>
        <fullName evidence="2">Acetyltransferase (GNAT) family protein</fullName>
    </submittedName>
</protein>
<feature type="domain" description="N-acetyltransferase" evidence="1">
    <location>
        <begin position="159"/>
        <end position="299"/>
    </location>
</feature>
<evidence type="ECO:0000313" key="3">
    <source>
        <dbReference type="Proteomes" id="UP000199050"/>
    </source>
</evidence>
<dbReference type="AlphaFoldDB" id="A0A1G8QS93"/>
<dbReference type="Proteomes" id="UP000199050">
    <property type="component" value="Unassembled WGS sequence"/>
</dbReference>
<dbReference type="PROSITE" id="PS51186">
    <property type="entry name" value="GNAT"/>
    <property type="match status" value="1"/>
</dbReference>
<keyword evidence="3" id="KW-1185">Reference proteome</keyword>
<keyword evidence="2" id="KW-0808">Transferase</keyword>
<accession>A0A1G8QS93</accession>
<gene>
    <name evidence="2" type="ORF">SAMN05216192_111118</name>
</gene>
<reference evidence="3" key="1">
    <citation type="submission" date="2016-10" db="EMBL/GenBank/DDBJ databases">
        <authorList>
            <person name="Varghese N."/>
            <person name="Submissions S."/>
        </authorList>
    </citation>
    <scope>NUCLEOTIDE SEQUENCE [LARGE SCALE GENOMIC DNA]</scope>
    <source>
        <strain evidence="3">CGMCC 1.11012</strain>
    </source>
</reference>
<name>A0A1G8QS93_9BACL</name>
<dbReference type="STRING" id="1174501.SAMN05216192_111118"/>
<sequence>MPVVFKNYTSTPGFTPEYERIHRFLLRLNDLEVVNEGFLWGRWEWMFSLPYLDTSCLHTIGIWEDAGKIVAVATFEQKPGDVWLCVEPEYAHLKQEMLQYAMQYLSEEGKVRVLIADNDRQLQQLAAGFGFRPTQEREYNAVIPIGDSLPEYTLPEGYRIVSLAEELDLRQYNRVLWRGFNHEGEAPEAEEKLESRRNELSGPHGDLNLKIAVAAPNGNFVAYCGMWHLPGNDYALVEPVATDPDYRMKGLGKAAVLEGVRRCGERGAKQAFVGSSQQFYYSIGFRPYSTWTWWKYSGH</sequence>
<dbReference type="CDD" id="cd04301">
    <property type="entry name" value="NAT_SF"/>
    <property type="match status" value="1"/>
</dbReference>
<dbReference type="OrthoDB" id="62792at2"/>
<evidence type="ECO:0000259" key="1">
    <source>
        <dbReference type="PROSITE" id="PS51186"/>
    </source>
</evidence>
<dbReference type="InterPro" id="IPR016181">
    <property type="entry name" value="Acyl_CoA_acyltransferase"/>
</dbReference>
<dbReference type="SUPFAM" id="SSF55729">
    <property type="entry name" value="Acyl-CoA N-acyltransferases (Nat)"/>
    <property type="match status" value="1"/>
</dbReference>
<evidence type="ECO:0000313" key="2">
    <source>
        <dbReference type="EMBL" id="SDJ07582.1"/>
    </source>
</evidence>
<dbReference type="Gene3D" id="3.40.630.30">
    <property type="match status" value="1"/>
</dbReference>
<proteinExistence type="predicted"/>
<organism evidence="2 3">
    <name type="scientific">Paenibacillus typhae</name>
    <dbReference type="NCBI Taxonomy" id="1174501"/>
    <lineage>
        <taxon>Bacteria</taxon>
        <taxon>Bacillati</taxon>
        <taxon>Bacillota</taxon>
        <taxon>Bacilli</taxon>
        <taxon>Bacillales</taxon>
        <taxon>Paenibacillaceae</taxon>
        <taxon>Paenibacillus</taxon>
    </lineage>
</organism>